<dbReference type="AlphaFoldDB" id="A0A9I9CK18"/>
<dbReference type="Gramene" id="MELO3C004796.2.1">
    <property type="protein sequence ID" value="MELO3C004796.2.1"/>
    <property type="gene ID" value="MELO3C004796.2"/>
</dbReference>
<accession>A0A9I9CK18</accession>
<evidence type="ECO:0000313" key="1">
    <source>
        <dbReference type="EnsemblPlants" id="MELO3C004796.2.1"/>
    </source>
</evidence>
<sequence>MGRRRECRTPDALHIGGWRGSAIGHSRCPLHASTIGIAQHVPRVSGIDYSRRGEVLLPDAFCALGVSAQFIF</sequence>
<reference evidence="1" key="1">
    <citation type="submission" date="2023-03" db="UniProtKB">
        <authorList>
            <consortium name="EnsemblPlants"/>
        </authorList>
    </citation>
    <scope>IDENTIFICATION</scope>
</reference>
<name>A0A9I9CK18_CUCME</name>
<dbReference type="EnsemblPlants" id="MELO3C004796.2.1">
    <property type="protein sequence ID" value="MELO3C004796.2.1"/>
    <property type="gene ID" value="MELO3C004796.2"/>
</dbReference>
<organism evidence="1">
    <name type="scientific">Cucumis melo</name>
    <name type="common">Muskmelon</name>
    <dbReference type="NCBI Taxonomy" id="3656"/>
    <lineage>
        <taxon>Eukaryota</taxon>
        <taxon>Viridiplantae</taxon>
        <taxon>Streptophyta</taxon>
        <taxon>Embryophyta</taxon>
        <taxon>Tracheophyta</taxon>
        <taxon>Spermatophyta</taxon>
        <taxon>Magnoliopsida</taxon>
        <taxon>eudicotyledons</taxon>
        <taxon>Gunneridae</taxon>
        <taxon>Pentapetalae</taxon>
        <taxon>rosids</taxon>
        <taxon>fabids</taxon>
        <taxon>Cucurbitales</taxon>
        <taxon>Cucurbitaceae</taxon>
        <taxon>Benincaseae</taxon>
        <taxon>Cucumis</taxon>
    </lineage>
</organism>
<protein>
    <submittedName>
        <fullName evidence="1">Uncharacterized protein</fullName>
    </submittedName>
</protein>
<proteinExistence type="predicted"/>